<evidence type="ECO:0000256" key="1">
    <source>
        <dbReference type="SAM" id="MobiDB-lite"/>
    </source>
</evidence>
<dbReference type="AlphaFoldDB" id="A0A2T7PGN0"/>
<dbReference type="OrthoDB" id="5422613at2759"/>
<feature type="region of interest" description="Disordered" evidence="1">
    <location>
        <begin position="44"/>
        <end position="65"/>
    </location>
</feature>
<organism evidence="2 3">
    <name type="scientific">Pomacea canaliculata</name>
    <name type="common">Golden apple snail</name>
    <dbReference type="NCBI Taxonomy" id="400727"/>
    <lineage>
        <taxon>Eukaryota</taxon>
        <taxon>Metazoa</taxon>
        <taxon>Spiralia</taxon>
        <taxon>Lophotrochozoa</taxon>
        <taxon>Mollusca</taxon>
        <taxon>Gastropoda</taxon>
        <taxon>Caenogastropoda</taxon>
        <taxon>Architaenioglossa</taxon>
        <taxon>Ampullarioidea</taxon>
        <taxon>Ampullariidae</taxon>
        <taxon>Pomacea</taxon>
    </lineage>
</organism>
<dbReference type="Proteomes" id="UP000245119">
    <property type="component" value="Linkage Group LG4"/>
</dbReference>
<protein>
    <submittedName>
        <fullName evidence="2">Uncharacterized protein</fullName>
    </submittedName>
</protein>
<dbReference type="EMBL" id="PZQS01000004">
    <property type="protein sequence ID" value="PVD32585.1"/>
    <property type="molecule type" value="Genomic_DNA"/>
</dbReference>
<name>A0A2T7PGN0_POMCA</name>
<keyword evidence="3" id="KW-1185">Reference proteome</keyword>
<comment type="caution">
    <text evidence="2">The sequence shown here is derived from an EMBL/GenBank/DDBJ whole genome shotgun (WGS) entry which is preliminary data.</text>
</comment>
<reference evidence="2 3" key="1">
    <citation type="submission" date="2018-04" db="EMBL/GenBank/DDBJ databases">
        <title>The genome of golden apple snail Pomacea canaliculata provides insight into stress tolerance and invasive adaptation.</title>
        <authorList>
            <person name="Liu C."/>
            <person name="Liu B."/>
            <person name="Ren Y."/>
            <person name="Zhang Y."/>
            <person name="Wang H."/>
            <person name="Li S."/>
            <person name="Jiang F."/>
            <person name="Yin L."/>
            <person name="Zhang G."/>
            <person name="Qian W."/>
            <person name="Fan W."/>
        </authorList>
    </citation>
    <scope>NUCLEOTIDE SEQUENCE [LARGE SCALE GENOMIC DNA]</scope>
    <source>
        <strain evidence="2">SZHN2017</strain>
        <tissue evidence="2">Muscle</tissue>
    </source>
</reference>
<accession>A0A2T7PGN0</accession>
<sequence>MTSSFEVTNRRNTSHVIAAPKVRHAPKASDRKCFSERPPSRVIARNDDGDLVSDQGKVKGSDHRKLSRSRGAQVAKCLRCQKLFTATDNHKLACCFHAQDKERVEVYSDGGRLLKVQYIWKCCSQQAENDGCCCGHHI</sequence>
<gene>
    <name evidence="2" type="ORF">C0Q70_08027</name>
</gene>
<evidence type="ECO:0000313" key="2">
    <source>
        <dbReference type="EMBL" id="PVD32585.1"/>
    </source>
</evidence>
<proteinExistence type="predicted"/>
<evidence type="ECO:0000313" key="3">
    <source>
        <dbReference type="Proteomes" id="UP000245119"/>
    </source>
</evidence>